<keyword evidence="3" id="KW-1185">Reference proteome</keyword>
<gene>
    <name evidence="2" type="ORF">AB205_0205760</name>
</gene>
<sequence>MMVRPQIEGAGSVQKNQECCKKGRKDSGHLRTPGTPHLLKKGKSPHHKQRMRRERFMKWVKLSPQQVTVGDHSFR</sequence>
<feature type="compositionally biased region" description="Basic residues" evidence="1">
    <location>
        <begin position="38"/>
        <end position="50"/>
    </location>
</feature>
<protein>
    <submittedName>
        <fullName evidence="2">Uncharacterized protein</fullName>
    </submittedName>
</protein>
<dbReference type="AlphaFoldDB" id="A0A2G9QBI2"/>
<evidence type="ECO:0000256" key="1">
    <source>
        <dbReference type="SAM" id="MobiDB-lite"/>
    </source>
</evidence>
<feature type="region of interest" description="Disordered" evidence="1">
    <location>
        <begin position="1"/>
        <end position="50"/>
    </location>
</feature>
<accession>A0A2G9QBI2</accession>
<evidence type="ECO:0000313" key="3">
    <source>
        <dbReference type="Proteomes" id="UP000228934"/>
    </source>
</evidence>
<feature type="compositionally biased region" description="Basic and acidic residues" evidence="1">
    <location>
        <begin position="18"/>
        <end position="29"/>
    </location>
</feature>
<reference evidence="3" key="1">
    <citation type="journal article" date="2017" name="Nat. Commun.">
        <title>The North American bullfrog draft genome provides insight into hormonal regulation of long noncoding RNA.</title>
        <authorList>
            <person name="Hammond S.A."/>
            <person name="Warren R.L."/>
            <person name="Vandervalk B.P."/>
            <person name="Kucuk E."/>
            <person name="Khan H."/>
            <person name="Gibb E.A."/>
            <person name="Pandoh P."/>
            <person name="Kirk H."/>
            <person name="Zhao Y."/>
            <person name="Jones M."/>
            <person name="Mungall A.J."/>
            <person name="Coope R."/>
            <person name="Pleasance S."/>
            <person name="Moore R.A."/>
            <person name="Holt R.A."/>
            <person name="Round J.M."/>
            <person name="Ohora S."/>
            <person name="Walle B.V."/>
            <person name="Veldhoen N."/>
            <person name="Helbing C.C."/>
            <person name="Birol I."/>
        </authorList>
    </citation>
    <scope>NUCLEOTIDE SEQUENCE [LARGE SCALE GENOMIC DNA]</scope>
</reference>
<dbReference type="Proteomes" id="UP000228934">
    <property type="component" value="Unassembled WGS sequence"/>
</dbReference>
<organism evidence="2 3">
    <name type="scientific">Aquarana catesbeiana</name>
    <name type="common">American bullfrog</name>
    <name type="synonym">Rana catesbeiana</name>
    <dbReference type="NCBI Taxonomy" id="8400"/>
    <lineage>
        <taxon>Eukaryota</taxon>
        <taxon>Metazoa</taxon>
        <taxon>Chordata</taxon>
        <taxon>Craniata</taxon>
        <taxon>Vertebrata</taxon>
        <taxon>Euteleostomi</taxon>
        <taxon>Amphibia</taxon>
        <taxon>Batrachia</taxon>
        <taxon>Anura</taxon>
        <taxon>Neobatrachia</taxon>
        <taxon>Ranoidea</taxon>
        <taxon>Ranidae</taxon>
        <taxon>Aquarana</taxon>
    </lineage>
</organism>
<dbReference type="EMBL" id="KZ060015">
    <property type="protein sequence ID" value="PIO12964.1"/>
    <property type="molecule type" value="Genomic_DNA"/>
</dbReference>
<name>A0A2G9QBI2_AQUCT</name>
<evidence type="ECO:0000313" key="2">
    <source>
        <dbReference type="EMBL" id="PIO12964.1"/>
    </source>
</evidence>
<proteinExistence type="predicted"/>